<dbReference type="AlphaFoldDB" id="A0A561R3G6"/>
<keyword evidence="4" id="KW-1185">Reference proteome</keyword>
<evidence type="ECO:0000256" key="2">
    <source>
        <dbReference type="SAM" id="Phobius"/>
    </source>
</evidence>
<accession>A0A561R3G6</accession>
<dbReference type="EMBL" id="VIWP01000002">
    <property type="protein sequence ID" value="TWF57147.1"/>
    <property type="molecule type" value="Genomic_DNA"/>
</dbReference>
<evidence type="ECO:0000256" key="1">
    <source>
        <dbReference type="SAM" id="MobiDB-lite"/>
    </source>
</evidence>
<keyword evidence="2" id="KW-0472">Membrane</keyword>
<proteinExistence type="predicted"/>
<comment type="caution">
    <text evidence="3">The sequence shown here is derived from an EMBL/GenBank/DDBJ whole genome shotgun (WGS) entry which is preliminary data.</text>
</comment>
<gene>
    <name evidence="3" type="ORF">FHW37_102788</name>
</gene>
<reference evidence="3 4" key="1">
    <citation type="submission" date="2019-06" db="EMBL/GenBank/DDBJ databases">
        <title>Sorghum-associated microbial communities from plants grown in Nebraska, USA.</title>
        <authorList>
            <person name="Schachtman D."/>
        </authorList>
    </citation>
    <scope>NUCLEOTIDE SEQUENCE [LARGE SCALE GENOMIC DNA]</scope>
    <source>
        <strain evidence="3 4">1225</strain>
    </source>
</reference>
<dbReference type="Proteomes" id="UP000320653">
    <property type="component" value="Unassembled WGS sequence"/>
</dbReference>
<keyword evidence="2" id="KW-0812">Transmembrane</keyword>
<name>A0A561R3G6_9HYPH</name>
<dbReference type="RefSeq" id="WP_145635424.1">
    <property type="nucleotide sequence ID" value="NZ_VIWP01000002.1"/>
</dbReference>
<organism evidence="3 4">
    <name type="scientific">Neorhizobium alkalisoli</name>
    <dbReference type="NCBI Taxonomy" id="528178"/>
    <lineage>
        <taxon>Bacteria</taxon>
        <taxon>Pseudomonadati</taxon>
        <taxon>Pseudomonadota</taxon>
        <taxon>Alphaproteobacteria</taxon>
        <taxon>Hyphomicrobiales</taxon>
        <taxon>Rhizobiaceae</taxon>
        <taxon>Rhizobium/Agrobacterium group</taxon>
        <taxon>Neorhizobium</taxon>
    </lineage>
</organism>
<feature type="region of interest" description="Disordered" evidence="1">
    <location>
        <begin position="59"/>
        <end position="81"/>
    </location>
</feature>
<sequence length="81" mass="9345">MMDMSSVFLMFTGFIVVLTIVAGVIGLAIFRLSLAYRQQFAEERALERSMEKHMQIAAKREQRRQKIRAERRAARSSMAHA</sequence>
<protein>
    <submittedName>
        <fullName evidence="3">Uncharacterized protein</fullName>
    </submittedName>
</protein>
<evidence type="ECO:0000313" key="3">
    <source>
        <dbReference type="EMBL" id="TWF57147.1"/>
    </source>
</evidence>
<feature type="transmembrane region" description="Helical" evidence="2">
    <location>
        <begin position="6"/>
        <end position="30"/>
    </location>
</feature>
<evidence type="ECO:0000313" key="4">
    <source>
        <dbReference type="Proteomes" id="UP000320653"/>
    </source>
</evidence>
<keyword evidence="2" id="KW-1133">Transmembrane helix</keyword>